<dbReference type="Proteomes" id="UP000004622">
    <property type="component" value="Unassembled WGS sequence"/>
</dbReference>
<accession>I5BR85</accession>
<evidence type="ECO:0000313" key="2">
    <source>
        <dbReference type="EMBL" id="EIM72087.1"/>
    </source>
</evidence>
<feature type="region of interest" description="Disordered" evidence="1">
    <location>
        <begin position="1"/>
        <end position="21"/>
    </location>
</feature>
<sequence>MGRVFGGGAFRRDRTGSAEAETQVAGHHSYLRLLRWCLKFCEKKKERAAARLTRVPCSACSRRACPEGRPKPGAFEAVLGKAEAGFRSELPENQGLNRFASLRKR</sequence>
<evidence type="ECO:0000256" key="1">
    <source>
        <dbReference type="SAM" id="MobiDB-lite"/>
    </source>
</evidence>
<evidence type="ECO:0000313" key="3">
    <source>
        <dbReference type="Proteomes" id="UP000004622"/>
    </source>
</evidence>
<protein>
    <submittedName>
        <fullName evidence="2">Uncharacterized protein</fullName>
    </submittedName>
</protein>
<gene>
    <name evidence="2" type="ORF">A33O_21191</name>
</gene>
<comment type="caution">
    <text evidence="2">The sequence shown here is derived from an EMBL/GenBank/DDBJ whole genome shotgun (WGS) entry which is preliminary data.</text>
</comment>
<dbReference type="EMBL" id="AJXZ01000061">
    <property type="protein sequence ID" value="EIM72087.1"/>
    <property type="molecule type" value="Genomic_DNA"/>
</dbReference>
<organism evidence="2 3">
    <name type="scientific">Nitratireductor aquibiodomus RA22</name>
    <dbReference type="NCBI Taxonomy" id="1189611"/>
    <lineage>
        <taxon>Bacteria</taxon>
        <taxon>Pseudomonadati</taxon>
        <taxon>Pseudomonadota</taxon>
        <taxon>Alphaproteobacteria</taxon>
        <taxon>Hyphomicrobiales</taxon>
        <taxon>Phyllobacteriaceae</taxon>
        <taxon>Nitratireductor</taxon>
    </lineage>
</organism>
<dbReference type="AlphaFoldDB" id="I5BR85"/>
<name>I5BR85_9HYPH</name>
<proteinExistence type="predicted"/>
<reference evidence="2 3" key="1">
    <citation type="journal article" date="2012" name="J. Bacteriol.">
        <title>Genome Sequence of Nitratireductor aquibiodomus Strain RA22.</title>
        <authorList>
            <person name="Singh A."/>
            <person name="Jangir P.K."/>
            <person name="Kumari C."/>
            <person name="Sharma R."/>
        </authorList>
    </citation>
    <scope>NUCLEOTIDE SEQUENCE [LARGE SCALE GENOMIC DNA]</scope>
    <source>
        <strain evidence="2 3">RA22</strain>
    </source>
</reference>